<protein>
    <submittedName>
        <fullName evidence="1">Ribonuclease H-like domain-containing protein</fullName>
    </submittedName>
</protein>
<proteinExistence type="predicted"/>
<sequence length="298" mass="34194">MVTRICLGTHNQNPHYNCHVSPISPLLMSYKNAINNLNWQHAMLDEYNTLIKNDNRVLVPRSPNANIVRSMWLLKHKYFAYGTLSWHKARVVASRNSQQIGVDYDDTFSQAPRAWFQRYASYATRVFDDGSWLVELLFGHLYLPHRGWDVSLPEELCCRDSGARWSLAGALQYLTFTCLDLSYVVQWVCLYIMILGPHLTALKRILPYVTGTLDYGLHLYASSTSSLVAYSDRDWVGFPTTRRSTFGYCIFLGQVRVLHVSSRYQYADIFSNGLSFSLFDDFRTSLTFGFLSLQLGGC</sequence>
<organism evidence="1">
    <name type="scientific">Tanacetum cinerariifolium</name>
    <name type="common">Dalmatian daisy</name>
    <name type="synonym">Chrysanthemum cinerariifolium</name>
    <dbReference type="NCBI Taxonomy" id="118510"/>
    <lineage>
        <taxon>Eukaryota</taxon>
        <taxon>Viridiplantae</taxon>
        <taxon>Streptophyta</taxon>
        <taxon>Embryophyta</taxon>
        <taxon>Tracheophyta</taxon>
        <taxon>Spermatophyta</taxon>
        <taxon>Magnoliopsida</taxon>
        <taxon>eudicotyledons</taxon>
        <taxon>Gunneridae</taxon>
        <taxon>Pentapetalae</taxon>
        <taxon>asterids</taxon>
        <taxon>campanulids</taxon>
        <taxon>Asterales</taxon>
        <taxon>Asteraceae</taxon>
        <taxon>Asteroideae</taxon>
        <taxon>Anthemideae</taxon>
        <taxon>Anthemidinae</taxon>
        <taxon>Tanacetum</taxon>
    </lineage>
</organism>
<dbReference type="AlphaFoldDB" id="A0A6L2JMZ5"/>
<comment type="caution">
    <text evidence="1">The sequence shown here is derived from an EMBL/GenBank/DDBJ whole genome shotgun (WGS) entry which is preliminary data.</text>
</comment>
<gene>
    <name evidence="1" type="ORF">Tci_010000</name>
</gene>
<evidence type="ECO:0000313" key="1">
    <source>
        <dbReference type="EMBL" id="GEU38022.1"/>
    </source>
</evidence>
<dbReference type="PANTHER" id="PTHR11439:SF524">
    <property type="entry name" value="RNA-DIRECTED DNA POLYMERASE, PROTEIN KINASE RLK-PELLE-DLSV FAMILY"/>
    <property type="match status" value="1"/>
</dbReference>
<dbReference type="EMBL" id="BKCJ010001002">
    <property type="protein sequence ID" value="GEU38022.1"/>
    <property type="molecule type" value="Genomic_DNA"/>
</dbReference>
<dbReference type="PANTHER" id="PTHR11439">
    <property type="entry name" value="GAG-POL-RELATED RETROTRANSPOSON"/>
    <property type="match status" value="1"/>
</dbReference>
<accession>A0A6L2JMZ5</accession>
<name>A0A6L2JMZ5_TANCI</name>
<reference evidence="1" key="1">
    <citation type="journal article" date="2019" name="Sci. Rep.">
        <title>Draft genome of Tanacetum cinerariifolium, the natural source of mosquito coil.</title>
        <authorList>
            <person name="Yamashiro T."/>
            <person name="Shiraishi A."/>
            <person name="Satake H."/>
            <person name="Nakayama K."/>
        </authorList>
    </citation>
    <scope>NUCLEOTIDE SEQUENCE</scope>
</reference>